<evidence type="ECO:0000313" key="3">
    <source>
        <dbReference type="Proteomes" id="UP001596494"/>
    </source>
</evidence>
<dbReference type="RefSeq" id="WP_289214809.1">
    <property type="nucleotide sequence ID" value="NZ_JAPVRC010000002.1"/>
</dbReference>
<dbReference type="Proteomes" id="UP001596494">
    <property type="component" value="Unassembled WGS sequence"/>
</dbReference>
<keyword evidence="2" id="KW-0808">Transferase</keyword>
<proteinExistence type="predicted"/>
<evidence type="ECO:0000313" key="2">
    <source>
        <dbReference type="EMBL" id="MFC7322415.1"/>
    </source>
</evidence>
<evidence type="ECO:0000259" key="1">
    <source>
        <dbReference type="Pfam" id="PF20613"/>
    </source>
</evidence>
<name>A0ABW2K897_9BACI</name>
<comment type="caution">
    <text evidence="2">The sequence shown here is derived from an EMBL/GenBank/DDBJ whole genome shotgun (WGS) entry which is preliminary data.</text>
</comment>
<accession>A0ABW2K897</accession>
<sequence>MLKAVKYVGAMSKGKTRPQLFECDDGQQYVVKFMSNPISPNANKLLVHEIIANRLAQRLSLPIAKGEVIYFSKEVIENSPQISEFKVKPGPHFGTIFYKNKARPTNMDRIKKCKNLQEMAGVMVFDHWVHNRDRSNNLWNLIIDEGEDENKLYMIDHAGCFYSSRRSKEKLRDRAPSINFHWGKTYKNFRPLLTQKTLFKHYVEKIEQFPDAEIKDIVFSTPGEWEPDPVELEAIYEYLTFRKAKVKEITDNLLDEKF</sequence>
<dbReference type="Pfam" id="PF20613">
    <property type="entry name" value="HipA_2"/>
    <property type="match status" value="1"/>
</dbReference>
<feature type="domain" description="HipA-like kinase" evidence="1">
    <location>
        <begin position="8"/>
        <end position="230"/>
    </location>
</feature>
<gene>
    <name evidence="2" type="ORF">ACFQMN_16240</name>
</gene>
<protein>
    <submittedName>
        <fullName evidence="2">HipA family kinase</fullName>
    </submittedName>
</protein>
<dbReference type="InterPro" id="IPR046748">
    <property type="entry name" value="HipA_2"/>
</dbReference>
<keyword evidence="3" id="KW-1185">Reference proteome</keyword>
<organism evidence="2 3">
    <name type="scientific">Halobacillus campisalis</name>
    <dbReference type="NCBI Taxonomy" id="435909"/>
    <lineage>
        <taxon>Bacteria</taxon>
        <taxon>Bacillati</taxon>
        <taxon>Bacillota</taxon>
        <taxon>Bacilli</taxon>
        <taxon>Bacillales</taxon>
        <taxon>Bacillaceae</taxon>
        <taxon>Halobacillus</taxon>
    </lineage>
</organism>
<dbReference type="EMBL" id="JBHTBY010000017">
    <property type="protein sequence ID" value="MFC7322415.1"/>
    <property type="molecule type" value="Genomic_DNA"/>
</dbReference>
<reference evidence="3" key="1">
    <citation type="journal article" date="2019" name="Int. J. Syst. Evol. Microbiol.">
        <title>The Global Catalogue of Microorganisms (GCM) 10K type strain sequencing project: providing services to taxonomists for standard genome sequencing and annotation.</title>
        <authorList>
            <consortium name="The Broad Institute Genomics Platform"/>
            <consortium name="The Broad Institute Genome Sequencing Center for Infectious Disease"/>
            <person name="Wu L."/>
            <person name="Ma J."/>
        </authorList>
    </citation>
    <scope>NUCLEOTIDE SEQUENCE [LARGE SCALE GENOMIC DNA]</scope>
    <source>
        <strain evidence="3">CCUG 73951</strain>
    </source>
</reference>
<keyword evidence="2" id="KW-0418">Kinase</keyword>
<dbReference type="GO" id="GO:0016301">
    <property type="term" value="F:kinase activity"/>
    <property type="evidence" value="ECO:0007669"/>
    <property type="project" value="UniProtKB-KW"/>
</dbReference>